<evidence type="ECO:0000313" key="11">
    <source>
        <dbReference type="Proteomes" id="UP000683360"/>
    </source>
</evidence>
<dbReference type="InterPro" id="IPR036397">
    <property type="entry name" value="RNaseH_sf"/>
</dbReference>
<evidence type="ECO:0000256" key="2">
    <source>
        <dbReference type="ARBA" id="ARBA00022679"/>
    </source>
</evidence>
<dbReference type="CDD" id="cd09274">
    <property type="entry name" value="RNase_HI_RT_Ty3"/>
    <property type="match status" value="1"/>
</dbReference>
<dbReference type="InterPro" id="IPR001584">
    <property type="entry name" value="Integrase_cat-core"/>
</dbReference>
<evidence type="ECO:0000259" key="9">
    <source>
        <dbReference type="PROSITE" id="PS50994"/>
    </source>
</evidence>
<evidence type="ECO:0000256" key="7">
    <source>
        <dbReference type="ARBA" id="ARBA00022918"/>
    </source>
</evidence>
<dbReference type="InterPro" id="IPR041588">
    <property type="entry name" value="Integrase_H2C2"/>
</dbReference>
<dbReference type="GO" id="GO:0015074">
    <property type="term" value="P:DNA integration"/>
    <property type="evidence" value="ECO:0007669"/>
    <property type="project" value="InterPro"/>
</dbReference>
<dbReference type="OrthoDB" id="10051637at2759"/>
<dbReference type="FunFam" id="3.10.20.370:FF:000001">
    <property type="entry name" value="Retrovirus-related Pol polyprotein from transposon 17.6-like protein"/>
    <property type="match status" value="1"/>
</dbReference>
<dbReference type="SUPFAM" id="SSF51556">
    <property type="entry name" value="Metallo-dependent hydrolases"/>
    <property type="match status" value="1"/>
</dbReference>
<keyword evidence="7" id="KW-0695">RNA-directed DNA polymerase</keyword>
<comment type="caution">
    <text evidence="10">The sequence shown here is derived from an EMBL/GenBank/DDBJ whole genome shotgun (WGS) entry which is preliminary data.</text>
</comment>
<keyword evidence="3" id="KW-0548">Nucleotidyltransferase</keyword>
<dbReference type="Pfam" id="PF17917">
    <property type="entry name" value="RT_RNaseH"/>
    <property type="match status" value="1"/>
</dbReference>
<evidence type="ECO:0000256" key="4">
    <source>
        <dbReference type="ARBA" id="ARBA00022722"/>
    </source>
</evidence>
<dbReference type="FunFam" id="3.30.420.10:FF:000032">
    <property type="entry name" value="Retrovirus-related Pol polyprotein from transposon 297-like Protein"/>
    <property type="match status" value="1"/>
</dbReference>
<dbReference type="PROSITE" id="PS50994">
    <property type="entry name" value="INTEGRASE"/>
    <property type="match status" value="1"/>
</dbReference>
<dbReference type="Pfam" id="PF01026">
    <property type="entry name" value="TatD_DNase"/>
    <property type="match status" value="1"/>
</dbReference>
<feature type="region of interest" description="Disordered" evidence="8">
    <location>
        <begin position="792"/>
        <end position="868"/>
    </location>
</feature>
<evidence type="ECO:0000256" key="3">
    <source>
        <dbReference type="ARBA" id="ARBA00022695"/>
    </source>
</evidence>
<dbReference type="Gene3D" id="3.30.420.10">
    <property type="entry name" value="Ribonuclease H-like superfamily/Ribonuclease H"/>
    <property type="match status" value="1"/>
</dbReference>
<dbReference type="InterPro" id="IPR043502">
    <property type="entry name" value="DNA/RNA_pol_sf"/>
</dbReference>
<dbReference type="Gene3D" id="3.10.20.370">
    <property type="match status" value="1"/>
</dbReference>
<dbReference type="Pfam" id="PF17921">
    <property type="entry name" value="Integrase_H2C2"/>
    <property type="match status" value="1"/>
</dbReference>
<dbReference type="SUPFAM" id="SSF53098">
    <property type="entry name" value="Ribonuclease H-like"/>
    <property type="match status" value="1"/>
</dbReference>
<dbReference type="FunFam" id="1.10.340.70:FF:000001">
    <property type="entry name" value="Retrovirus-related Pol polyprotein from transposon gypsy-like Protein"/>
    <property type="match status" value="1"/>
</dbReference>
<evidence type="ECO:0000256" key="5">
    <source>
        <dbReference type="ARBA" id="ARBA00022759"/>
    </source>
</evidence>
<dbReference type="Gene3D" id="3.30.70.270">
    <property type="match status" value="1"/>
</dbReference>
<protein>
    <recommendedName>
        <fullName evidence="9">Integrase catalytic domain-containing protein</fullName>
    </recommendedName>
</protein>
<feature type="region of interest" description="Disordered" evidence="8">
    <location>
        <begin position="231"/>
        <end position="256"/>
    </location>
</feature>
<dbReference type="GO" id="GO:0016788">
    <property type="term" value="F:hydrolase activity, acting on ester bonds"/>
    <property type="evidence" value="ECO:0007669"/>
    <property type="project" value="InterPro"/>
</dbReference>
<dbReference type="Pfam" id="PF00665">
    <property type="entry name" value="rve"/>
    <property type="match status" value="1"/>
</dbReference>
<dbReference type="InterPro" id="IPR043128">
    <property type="entry name" value="Rev_trsase/Diguanyl_cyclase"/>
</dbReference>
<dbReference type="Gene3D" id="1.10.340.70">
    <property type="match status" value="1"/>
</dbReference>
<dbReference type="InterPro" id="IPR041373">
    <property type="entry name" value="RT_RNaseH"/>
</dbReference>
<keyword evidence="5" id="KW-0255">Endonuclease</keyword>
<keyword evidence="4" id="KW-0540">Nuclease</keyword>
<dbReference type="PANTHER" id="PTHR37984">
    <property type="entry name" value="PROTEIN CBG26694"/>
    <property type="match status" value="1"/>
</dbReference>
<name>A0A8S3SLM8_MYTED</name>
<organism evidence="10 11">
    <name type="scientific">Mytilus edulis</name>
    <name type="common">Blue mussel</name>
    <dbReference type="NCBI Taxonomy" id="6550"/>
    <lineage>
        <taxon>Eukaryota</taxon>
        <taxon>Metazoa</taxon>
        <taxon>Spiralia</taxon>
        <taxon>Lophotrochozoa</taxon>
        <taxon>Mollusca</taxon>
        <taxon>Bivalvia</taxon>
        <taxon>Autobranchia</taxon>
        <taxon>Pteriomorphia</taxon>
        <taxon>Mytilida</taxon>
        <taxon>Mytiloidea</taxon>
        <taxon>Mytilidae</taxon>
        <taxon>Mytilinae</taxon>
        <taxon>Mytilus</taxon>
    </lineage>
</organism>
<dbReference type="GO" id="GO:0003676">
    <property type="term" value="F:nucleic acid binding"/>
    <property type="evidence" value="ECO:0007669"/>
    <property type="project" value="InterPro"/>
</dbReference>
<reference evidence="10" key="1">
    <citation type="submission" date="2021-03" db="EMBL/GenBank/DDBJ databases">
        <authorList>
            <person name="Bekaert M."/>
        </authorList>
    </citation>
    <scope>NUCLEOTIDE SEQUENCE</scope>
</reference>
<evidence type="ECO:0000256" key="1">
    <source>
        <dbReference type="ARBA" id="ARBA00009275"/>
    </source>
</evidence>
<evidence type="ECO:0000313" key="10">
    <source>
        <dbReference type="EMBL" id="CAG2221712.1"/>
    </source>
</evidence>
<dbReference type="SUPFAM" id="SSF56672">
    <property type="entry name" value="DNA/RNA polymerases"/>
    <property type="match status" value="1"/>
</dbReference>
<dbReference type="InterPro" id="IPR032466">
    <property type="entry name" value="Metal_Hydrolase"/>
</dbReference>
<sequence length="1433" mass="162781">MTACLYDLAHQTGEVEWQQCHEKAFQQSKTALISAPCLTYPNANDKFILDTDASDTTIGAVLSQLQNGEERVICFASHVLLKPQRRYCTTRKELLAVVKFCRHFRHYLLGRRFILRTDHNSLVWLMRFKHIEGQLARWLEELSSFDMEIIHRPGKKHCNADGLSRIPDDVPECDCYRAGLDPTTLPCHGCKYCLRAHEQWSRFGNDVDDVIPLATKSVIASVRTVSVVAENDKDMSTDQEPTALAGDCHSDPSPNLDDTLPYADGNPCSNWAPEYPPEQLKIFQQEDPDLAPILKWMEEDVEPTQAELRLQSRATRSLWLCRPCFVMFNHVLYYKFIGCPARQGLCLVVPSELKGEVLKNCHDTKTSGHLGQKKTLDKLKQAFLWYNMRKDCDDYVSTCATCSQNKKAHVQPRAPLGQFHAGYPMERVHLDILGPFNTSNSGNNYVLMMVDQFTKWVEMAALPEQTAKLIAEKFIVHFVVTFGCPLEIHTDQGRNFDSDLFKTLCDALEIAKTRTTPYHPSSNGQVERYNTIVLAMIRCFIEKNCRNWDRDLPFLSMAMHSMVNRQTGFTPNQMMLGRETIQPVHLLLGMPQYGQNRMTPNVWVKHLVGRMQKIHEFARHSLHTSQLRQKRDYDLRVVEHKYQPGDLVYKADSTTKVGQSRKLKSPWCGPFLVVSSRPPLYTIRGRKGDSVVHHDKLKLCNDRDIPTWIKRLRHALFQAESEMDESWDDLDDTIPYGVDFNVQGMFDANQPTFDSVVLPQSLGDPSYTHTPLTQELEQGPQCDTVTALDATSNSIDEPQNLDLGEISKSDNGFSGDSVNVELSSTDDEKRPSASLSSEHTSRMEEGSRSDQDVLSLSPHSEWHESKSDCTDLDVADLMVIDEVGPDEDVCPDEEVGPAEEVGPDYQTAGVASGALGPVETHSSVGVDTSIGIYHSEIDEERSGAVAVSKNRLRQCPICGMVSREKTRRHVLKRHLPWFWSGATACWDCCEQEIQASSLARRHTEEHRIGCFFDEEHLHLWCQLVSGSLHLVKSWFGLTDLEGLLQYVLDRQLHETVTSGFSDQEQQLLVFYAQNYSPDRLSHISANPPNHVISLTNWEIMTSLLRRVGPAQQQSLLSCDKFVTYEGAWIVDTVPVLLEPFVFVDSHFHLDLILKRLHFNTFLHMSSRISPAEHNNTFYYGVANYVFPEHWDSWSVQVGAAKSVYVSFGIHPHIAARGVSHKQLEDLDHLLGNYKCVAVGEIGLDFTTKCGCKRCHTPQQCQQRMRDCQEKALLEMLQIAQRRQLPVILHCRDRGSGDAAARVLAIIRSGFAELHYHRHCFDGSIEELREWQSLPNVVFGITGKFLKDTNTNSDAISRILPHQLILESDAPFLSPRSCCEVNHPWNLIDVALAVSQRRNIPLNILNWMANDNALRFYGIPKLRQEPANWDPRPR</sequence>
<dbReference type="Proteomes" id="UP000683360">
    <property type="component" value="Unassembled WGS sequence"/>
</dbReference>
<dbReference type="InterPro" id="IPR012337">
    <property type="entry name" value="RNaseH-like_sf"/>
</dbReference>
<feature type="compositionally biased region" description="Basic and acidic residues" evidence="8">
    <location>
        <begin position="839"/>
        <end position="851"/>
    </location>
</feature>
<dbReference type="PANTHER" id="PTHR37984:SF5">
    <property type="entry name" value="PROTEIN NYNRIN-LIKE"/>
    <property type="match status" value="1"/>
</dbReference>
<feature type="domain" description="Integrase catalytic" evidence="9">
    <location>
        <begin position="420"/>
        <end position="579"/>
    </location>
</feature>
<gene>
    <name evidence="10" type="ORF">MEDL_35107</name>
</gene>
<comment type="similarity">
    <text evidence="1">Belongs to the metallo-dependent hydrolases superfamily. TatD-type hydrolase family.</text>
</comment>
<dbReference type="InterPro" id="IPR001130">
    <property type="entry name" value="TatD-like"/>
</dbReference>
<keyword evidence="6" id="KW-0378">Hydrolase</keyword>
<feature type="compositionally biased region" description="Polar residues" evidence="8">
    <location>
        <begin position="809"/>
        <end position="823"/>
    </location>
</feature>
<dbReference type="EMBL" id="CAJPWZ010001691">
    <property type="protein sequence ID" value="CAG2221712.1"/>
    <property type="molecule type" value="Genomic_DNA"/>
</dbReference>
<dbReference type="InterPro" id="IPR050951">
    <property type="entry name" value="Retrovirus_Pol_polyprotein"/>
</dbReference>
<keyword evidence="2" id="KW-0808">Transferase</keyword>
<evidence type="ECO:0000256" key="6">
    <source>
        <dbReference type="ARBA" id="ARBA00022801"/>
    </source>
</evidence>
<keyword evidence="11" id="KW-1185">Reference proteome</keyword>
<dbReference type="Gene3D" id="3.20.20.140">
    <property type="entry name" value="Metal-dependent hydrolases"/>
    <property type="match status" value="1"/>
</dbReference>
<proteinExistence type="inferred from homology"/>
<evidence type="ECO:0000256" key="8">
    <source>
        <dbReference type="SAM" id="MobiDB-lite"/>
    </source>
</evidence>
<accession>A0A8S3SLM8</accession>